<dbReference type="EMBL" id="VGIY01000396">
    <property type="protein sequence ID" value="MBM3318550.1"/>
    <property type="molecule type" value="Genomic_DNA"/>
</dbReference>
<keyword evidence="1" id="KW-0812">Transmembrane</keyword>
<organism evidence="2 3">
    <name type="scientific">Eiseniibacteriota bacterium</name>
    <dbReference type="NCBI Taxonomy" id="2212470"/>
    <lineage>
        <taxon>Bacteria</taxon>
        <taxon>Candidatus Eiseniibacteriota</taxon>
    </lineage>
</organism>
<proteinExistence type="predicted"/>
<evidence type="ECO:0000256" key="1">
    <source>
        <dbReference type="SAM" id="Phobius"/>
    </source>
</evidence>
<feature type="transmembrane region" description="Helical" evidence="1">
    <location>
        <begin position="26"/>
        <end position="50"/>
    </location>
</feature>
<dbReference type="AlphaFoldDB" id="A0A937XB37"/>
<evidence type="ECO:0008006" key="4">
    <source>
        <dbReference type="Google" id="ProtNLM"/>
    </source>
</evidence>
<protein>
    <recommendedName>
        <fullName evidence="4">Prepilin-type N-terminal cleavage/methylation domain-containing protein</fullName>
    </recommendedName>
</protein>
<dbReference type="Proteomes" id="UP000748308">
    <property type="component" value="Unassembled WGS sequence"/>
</dbReference>
<keyword evidence="1" id="KW-1133">Transmembrane helix</keyword>
<name>A0A937XB37_UNCEI</name>
<evidence type="ECO:0000313" key="2">
    <source>
        <dbReference type="EMBL" id="MBM3318550.1"/>
    </source>
</evidence>
<sequence>MSGVLTGTTARLRRAMNGPPRPQGGIGLAEVVVATLILALVAIGVSQFFARGRHWFDQEERKRVATLLAQEALERTVARPYAQVAEWGEERAVESVPFTIAVTVQEDAPEPDLKTVRCVVAWPAPPAAERSVSLATLVCGR</sequence>
<gene>
    <name evidence="2" type="ORF">FJY75_11930</name>
</gene>
<keyword evidence="1" id="KW-0472">Membrane</keyword>
<accession>A0A937XB37</accession>
<reference evidence="2" key="1">
    <citation type="submission" date="2019-03" db="EMBL/GenBank/DDBJ databases">
        <title>Lake Tanganyika Metagenome-Assembled Genomes (MAGs).</title>
        <authorList>
            <person name="Tran P."/>
        </authorList>
    </citation>
    <scope>NUCLEOTIDE SEQUENCE</scope>
    <source>
        <strain evidence="2">M_DeepCast_400m_m2_100</strain>
    </source>
</reference>
<evidence type="ECO:0000313" key="3">
    <source>
        <dbReference type="Proteomes" id="UP000748308"/>
    </source>
</evidence>
<comment type="caution">
    <text evidence="2">The sequence shown here is derived from an EMBL/GenBank/DDBJ whole genome shotgun (WGS) entry which is preliminary data.</text>
</comment>